<evidence type="ECO:0000256" key="1">
    <source>
        <dbReference type="SAM" id="MobiDB-lite"/>
    </source>
</evidence>
<accession>A0A3T0IIH9</accession>
<feature type="compositionally biased region" description="Acidic residues" evidence="1">
    <location>
        <begin position="93"/>
        <end position="169"/>
    </location>
</feature>
<gene>
    <name evidence="2" type="ORF">SBP1_gp045</name>
</gene>
<dbReference type="EMBL" id="MK301608">
    <property type="protein sequence ID" value="AZU99637.1"/>
    <property type="molecule type" value="Genomic_DNA"/>
</dbReference>
<reference evidence="2" key="1">
    <citation type="submission" date="2018-12" db="EMBL/GenBank/DDBJ databases">
        <title>Characterization of a N4-like bacteriophage infecting a coral-derived Vibrio strain.</title>
        <authorList>
            <person name="Huang S."/>
        </authorList>
    </citation>
    <scope>NUCLEOTIDE SEQUENCE [LARGE SCALE GENOMIC DNA]</scope>
</reference>
<sequence length="183" mass="20061">MALKVKVKKTVTLDIDIDQVGLEKLVRDHIAAEDPNIVVKAVKFVATRKPAGVVVEVEAEYRDDDEADDVKADVCKGCGEAVCECKSDTGEAEKEEDAPDPEPEAEEQLELEETEPEATSEESFEDSEMDLIDETLAEHADEEDAAAMDLPDVDTDLPDGMDDLPDVDAEPAPKKRKSLFNKD</sequence>
<protein>
    <submittedName>
        <fullName evidence="2">Uncharacterized protein</fullName>
    </submittedName>
</protein>
<keyword evidence="3" id="KW-1185">Reference proteome</keyword>
<proteinExistence type="predicted"/>
<name>A0A3T0IIH9_9CAUD</name>
<evidence type="ECO:0000313" key="3">
    <source>
        <dbReference type="Proteomes" id="UP000290131"/>
    </source>
</evidence>
<organism evidence="2">
    <name type="scientific">Vibrio virus vB_VspP_SBP1</name>
    <dbReference type="NCBI Taxonomy" id="2500581"/>
    <lineage>
        <taxon>Viruses</taxon>
        <taxon>Duplodnaviria</taxon>
        <taxon>Heunggongvirae</taxon>
        <taxon>Uroviricota</taxon>
        <taxon>Caudoviricetes</taxon>
        <taxon>Schitoviridae</taxon>
        <taxon>Electravirus</taxon>
        <taxon>Electravirus Sbp1</taxon>
    </lineage>
</organism>
<feature type="compositionally biased region" description="Basic residues" evidence="1">
    <location>
        <begin position="174"/>
        <end position="183"/>
    </location>
</feature>
<evidence type="ECO:0000313" key="2">
    <source>
        <dbReference type="EMBL" id="AZU99637.1"/>
    </source>
</evidence>
<feature type="region of interest" description="Disordered" evidence="1">
    <location>
        <begin position="86"/>
        <end position="183"/>
    </location>
</feature>
<dbReference type="Proteomes" id="UP000290131">
    <property type="component" value="Segment"/>
</dbReference>